<dbReference type="Pfam" id="PF08326">
    <property type="entry name" value="ACC_central"/>
    <property type="match status" value="1"/>
</dbReference>
<keyword evidence="6" id="KW-0276">Fatty acid metabolism</keyword>
<dbReference type="PROSITE" id="PS50975">
    <property type="entry name" value="ATP_GRASP"/>
    <property type="match status" value="1"/>
</dbReference>
<dbReference type="SUPFAM" id="SSF52440">
    <property type="entry name" value="PreATP-grasp domain"/>
    <property type="match status" value="1"/>
</dbReference>
<evidence type="ECO:0000256" key="11">
    <source>
        <dbReference type="ARBA" id="ARBA00023268"/>
    </source>
</evidence>
<organism evidence="21 22">
    <name type="scientific">Frankliniella fusca</name>
    <dbReference type="NCBI Taxonomy" id="407009"/>
    <lineage>
        <taxon>Eukaryota</taxon>
        <taxon>Metazoa</taxon>
        <taxon>Ecdysozoa</taxon>
        <taxon>Arthropoda</taxon>
        <taxon>Hexapoda</taxon>
        <taxon>Insecta</taxon>
        <taxon>Pterygota</taxon>
        <taxon>Neoptera</taxon>
        <taxon>Paraneoptera</taxon>
        <taxon>Thysanoptera</taxon>
        <taxon>Terebrantia</taxon>
        <taxon>Thripoidea</taxon>
        <taxon>Thripidae</taxon>
        <taxon>Frankliniella</taxon>
    </lineage>
</organism>
<evidence type="ECO:0000256" key="4">
    <source>
        <dbReference type="ARBA" id="ARBA00022598"/>
    </source>
</evidence>
<keyword evidence="5 14" id="KW-0547">Nucleotide-binding</keyword>
<evidence type="ECO:0000256" key="6">
    <source>
        <dbReference type="ARBA" id="ARBA00022832"/>
    </source>
</evidence>
<dbReference type="SMART" id="SM00878">
    <property type="entry name" value="Biotin_carb_C"/>
    <property type="match status" value="1"/>
</dbReference>
<dbReference type="GO" id="GO:0005739">
    <property type="term" value="C:mitochondrion"/>
    <property type="evidence" value="ECO:0007669"/>
    <property type="project" value="TreeGrafter"/>
</dbReference>
<evidence type="ECO:0000256" key="5">
    <source>
        <dbReference type="ARBA" id="ARBA00022741"/>
    </source>
</evidence>
<evidence type="ECO:0000256" key="8">
    <source>
        <dbReference type="ARBA" id="ARBA00023098"/>
    </source>
</evidence>
<dbReference type="CDD" id="cd06850">
    <property type="entry name" value="biotinyl_domain"/>
    <property type="match status" value="1"/>
</dbReference>
<dbReference type="InterPro" id="IPR011764">
    <property type="entry name" value="Biotin_carboxylation_dom"/>
</dbReference>
<dbReference type="Gene3D" id="3.90.1770.10">
    <property type="entry name" value="PreATP-grasp domain"/>
    <property type="match status" value="1"/>
</dbReference>
<sequence length="2237" mass="252813">MSQGTVMHPRLQEKEFTVATPEEFVRKFNGTRVINKVLIANNGIAAVKCMRSIRRWSYEMFKNERAVRFVVMVTPEDLKANAEFIKMADLYVPVPGGSNNNNYANVELILNIAIRNQVQAVWAGWGHASENPKLPELLHKNNIVFIGPPEKAMWALGDKIASSIVAQTAEIPTLPWSGSELVASYSNNKIKISNELYRKGCVFDPEEGKAAALKIGYPVMIKASEGGGGKGIRKVENHEDFEKAFRQVQAEVPGSPIFIMQLAKCARHLEVQLLADQYGDAISLFGRDCSIQRRHQKIIEEAPAAIANPEVFEEMEKAAVRLAKMVGYVSAGTVEYLYNTDGKFYFLELNPRLQVEHPCTEMVSDVNLPAAQLQIAMGLRLSAIKDIRLYFGESPWGDSAINFENPRHKPQPWGHVIAARITSENPDEGFKPSSGTVQELNFRSSKNVWGYFSVAASGGLHEFADSQFGHCFSWGENREQARENLVIALKELSIRGDFRTTVEYLITLLETPSFQKNTIDTAWLDQLIQDRMQSEKPDVLLGVMCAALHIADAKVLDAFQGFQTSLEKQAANMLNHIVNVELIHEGYKYKVLTTKSGPSSYFLIMNGSYKEIETHRLSDGGILLTVDGSSFTTYMKEEVDRYRVVIGNQTCVFEKENDPSQLRSPSTGKLVSILLEDGGHISAGQAYAEIEVMKMVMTLVCNESGTIYFHKRPGAVLDAATLIAHLELDDASMVTVAQEYKGQFPQQENTSVAGEKLNHLHNQYRTMLENILAGYCLPEPYHLARLRDVIEKFMNSLRDPSLPLLELQDVIASISGRIPPAVEKKIRRLMSLYERNITSVLAQFPSQQIASVIDGHAATLTKRADRDVFFMATQGVVQLVQRYRNGIRGRMKTAVHELLKQYYAVESQFQMGQYDKCVSALQENFKDNMATVTGTIFSHSQVAKKNMLVTMLIDHLWANEPGLTDELATTLNELTTLNRSEHSRVALRARQVLIAAHQPAYELRHNQMESIFLSAVDMYGHDFHPENLQKLIQSETSIFDILHDFFYHPNKAVCNAALEVYVRRAYISYDLTCLQHLDEEVSVVHFQFLLPSSHPNRQSTTSEPTNEGELPLIDSFQRTGCMAAFDSFDAFSKLSGNILDLLEDESPGSVSAKVLEALENGGSESRDSTSINVSISGGDQPADIKQRMEPTRILCVAVKDNGDTEDSELSRMFGDWCAEREEDLKRRCIRRVTFLALNKRQFPKFFTYRYRDNFAEDRIYRHLEPGMAFQLELNRMRTYDLEALPVSNRKMHLYLGRAKVAKGQEVTDFRFFIRSIIRHSDLITKEASFEYLHNEAERVLLEAMDELEVAFSHHDSKRTDCNHIFLNFVPTVILDPSKIEESVTNMVMRYGPRLWKLRVRQAELKMTIRQAPSSPSSIIRLCITNDSGYYLDISVYREVTDPNTGIIKFESFGSKQGPLHGLPISTPYVTKDYLQLKRFQAQTAGTTYVYDFPDMFRQMIQRLWKEYVEERPGQDIEIPSVLMTCTELVMENEDTLVEQNRLPGENNVGMVAWRLTLYTPECPKGRDVILIANDLTFLVGSFGPREDKVFYLASKKARELGIPRLYISANSGARIGLANEIKSLFKIAWEDPEEPDKGFKYIYLTSDDYAKVDKLNAVKTVFIEDEGESRYKITDIIGKADGLGVENLKYAGLIAGETSQAYKEVVTISMVTCRAIGIGSYVVRLGQRLIQIENSPIILTGFQALNKVLGREVYASNNQLGGTQIVYNNGITHKTDVNDLDGIYSMLKWLSYMPKDKLSMVPMIEPADPVDREVGYMPTKAPYDPRWMLGGRQNPLNPEEWEHGFFDHGSWEEIMRPWAQTVITGRARLGGIPMGVIAVETRTVNLNLPADPANLDSEAKTVTQAGQVWFPDSAYKTAQAIQDFGHEGLPLLIFANWRGFSSGMKDMYEMIMKFGAYIVDALHEYKQPIFVYIPPNGELRGGAWAVVDTTINPGHIEMFADPDSRGGVLEAEGIVEVKFKPKDQKLLMHRLDSKYSQLVAKQMASANLPPEERAEIDKQVKDREAFLLPLLHPVAVHFADLHDTPERMRAKGCISDIVPWRKSRKILFWRLKRVLFENQILKDLTKVKQDLSVEQARVMLRRWFIEDQGQTEDHKWDSDNEAMAHWFESQLNSSHSLVSRNMCAVKQDAVVQGIKNSIEECPDAAVDAVVEMVRGLNAHQRAQVLQSLSQHGEDQQS</sequence>
<dbReference type="PROSITE" id="PS50989">
    <property type="entry name" value="COA_CT_CTER"/>
    <property type="match status" value="1"/>
</dbReference>
<dbReference type="PANTHER" id="PTHR45728:SF3">
    <property type="entry name" value="ACETYL-COA CARBOXYLASE"/>
    <property type="match status" value="1"/>
</dbReference>
<evidence type="ECO:0000313" key="22">
    <source>
        <dbReference type="Proteomes" id="UP001219518"/>
    </source>
</evidence>
<dbReference type="SUPFAM" id="SSF51230">
    <property type="entry name" value="Single hybrid motif"/>
    <property type="match status" value="1"/>
</dbReference>
<reference evidence="21" key="1">
    <citation type="submission" date="2021-07" db="EMBL/GenBank/DDBJ databases">
        <authorList>
            <person name="Catto M.A."/>
            <person name="Jacobson A."/>
            <person name="Kennedy G."/>
            <person name="Labadie P."/>
            <person name="Hunt B.G."/>
            <person name="Srinivasan R."/>
        </authorList>
    </citation>
    <scope>NUCLEOTIDE SEQUENCE</scope>
    <source>
        <strain evidence="21">PL_HMW_Pooled</strain>
        <tissue evidence="21">Head</tissue>
    </source>
</reference>
<evidence type="ECO:0000259" key="19">
    <source>
        <dbReference type="PROSITE" id="PS50980"/>
    </source>
</evidence>
<dbReference type="Pfam" id="PF02786">
    <property type="entry name" value="CPSase_L_D2"/>
    <property type="match status" value="1"/>
</dbReference>
<dbReference type="PROSITE" id="PS50980">
    <property type="entry name" value="COA_CT_NTER"/>
    <property type="match status" value="1"/>
</dbReference>
<dbReference type="GO" id="GO:0005524">
    <property type="term" value="F:ATP binding"/>
    <property type="evidence" value="ECO:0007669"/>
    <property type="project" value="UniProtKB-UniRule"/>
</dbReference>
<dbReference type="PROSITE" id="PS00866">
    <property type="entry name" value="CPSASE_1"/>
    <property type="match status" value="1"/>
</dbReference>
<name>A0AAE1HWK3_9NEOP</name>
<proteinExistence type="predicted"/>
<dbReference type="Pfam" id="PF21385">
    <property type="entry name" value="ACCA_BT"/>
    <property type="match status" value="1"/>
</dbReference>
<gene>
    <name evidence="21" type="ORF">KUF71_017049</name>
</gene>
<dbReference type="SUPFAM" id="SSF56059">
    <property type="entry name" value="Glutathione synthetase ATP-binding domain-like"/>
    <property type="match status" value="1"/>
</dbReference>
<dbReference type="InterPro" id="IPR011054">
    <property type="entry name" value="Rudment_hybrid_motif"/>
</dbReference>
<dbReference type="Pfam" id="PF02785">
    <property type="entry name" value="Biotin_carb_C"/>
    <property type="match status" value="1"/>
</dbReference>
<comment type="pathway">
    <text evidence="2">Lipid metabolism; malonyl-CoA biosynthesis; malonyl-CoA from acetyl-CoA: step 1/1.</text>
</comment>
<keyword evidence="4" id="KW-0436">Ligase</keyword>
<feature type="domain" description="CoA carboxyltransferase N-terminal" evidence="19">
    <location>
        <begin position="1467"/>
        <end position="1805"/>
    </location>
</feature>
<comment type="catalytic activity">
    <reaction evidence="12">
        <text>hydrogencarbonate + acetyl-CoA + ATP = malonyl-CoA + ADP + phosphate + H(+)</text>
        <dbReference type="Rhea" id="RHEA:11308"/>
        <dbReference type="ChEBI" id="CHEBI:15378"/>
        <dbReference type="ChEBI" id="CHEBI:17544"/>
        <dbReference type="ChEBI" id="CHEBI:30616"/>
        <dbReference type="ChEBI" id="CHEBI:43474"/>
        <dbReference type="ChEBI" id="CHEBI:57288"/>
        <dbReference type="ChEBI" id="CHEBI:57384"/>
        <dbReference type="ChEBI" id="CHEBI:456216"/>
        <dbReference type="EC" id="6.4.1.2"/>
    </reaction>
</comment>
<dbReference type="Gene3D" id="3.40.50.20">
    <property type="match status" value="1"/>
</dbReference>
<dbReference type="FunFam" id="3.40.50.20:FF:000005">
    <property type="entry name" value="acetyl-CoA carboxylase isoform X2"/>
    <property type="match status" value="1"/>
</dbReference>
<dbReference type="SUPFAM" id="SSF51246">
    <property type="entry name" value="Rudiment single hybrid motif"/>
    <property type="match status" value="1"/>
</dbReference>
<evidence type="ECO:0000256" key="3">
    <source>
        <dbReference type="ARBA" id="ARBA00022516"/>
    </source>
</evidence>
<comment type="cofactor">
    <cofactor evidence="1">
        <name>biotin</name>
        <dbReference type="ChEBI" id="CHEBI:57586"/>
    </cofactor>
</comment>
<evidence type="ECO:0000259" key="17">
    <source>
        <dbReference type="PROSITE" id="PS50975"/>
    </source>
</evidence>
<dbReference type="Gene3D" id="2.40.50.100">
    <property type="match status" value="1"/>
</dbReference>
<evidence type="ECO:0000259" key="20">
    <source>
        <dbReference type="PROSITE" id="PS50989"/>
    </source>
</evidence>
<keyword evidence="8" id="KW-0443">Lipid metabolism</keyword>
<evidence type="ECO:0000256" key="9">
    <source>
        <dbReference type="ARBA" id="ARBA00023160"/>
    </source>
</evidence>
<dbReference type="InterPro" id="IPR011761">
    <property type="entry name" value="ATP-grasp"/>
</dbReference>
<dbReference type="FunFam" id="2.40.460.10:FF:000001">
    <property type="entry name" value="Acetyl-CoA carboxylase 1"/>
    <property type="match status" value="1"/>
</dbReference>
<dbReference type="GO" id="GO:0006633">
    <property type="term" value="P:fatty acid biosynthetic process"/>
    <property type="evidence" value="ECO:0007669"/>
    <property type="project" value="UniProtKB-KW"/>
</dbReference>
<dbReference type="Gene3D" id="3.90.226.10">
    <property type="entry name" value="2-enoyl-CoA Hydratase, Chain A, domain 1"/>
    <property type="match status" value="2"/>
</dbReference>
<keyword evidence="22" id="KW-1185">Reference proteome</keyword>
<protein>
    <submittedName>
        <fullName evidence="21">Acetyl-CoA carboxylase</fullName>
    </submittedName>
</protein>
<evidence type="ECO:0000259" key="18">
    <source>
        <dbReference type="PROSITE" id="PS50979"/>
    </source>
</evidence>
<dbReference type="Proteomes" id="UP001219518">
    <property type="component" value="Unassembled WGS sequence"/>
</dbReference>
<evidence type="ECO:0000256" key="14">
    <source>
        <dbReference type="PROSITE-ProRule" id="PRU00409"/>
    </source>
</evidence>
<evidence type="ECO:0000256" key="13">
    <source>
        <dbReference type="ARBA" id="ARBA00048600"/>
    </source>
</evidence>
<dbReference type="InterPro" id="IPR011763">
    <property type="entry name" value="COA_CT_C"/>
</dbReference>
<dbReference type="InterPro" id="IPR029045">
    <property type="entry name" value="ClpP/crotonase-like_dom_sf"/>
</dbReference>
<dbReference type="InterPro" id="IPR011053">
    <property type="entry name" value="Single_hybrid_motif"/>
</dbReference>
<dbReference type="InterPro" id="IPR005482">
    <property type="entry name" value="Biotin_COase_C"/>
</dbReference>
<dbReference type="InterPro" id="IPR049074">
    <property type="entry name" value="ACCA_BT"/>
</dbReference>
<dbReference type="InterPro" id="IPR013537">
    <property type="entry name" value="AcCoA_COase_cen"/>
</dbReference>
<feature type="domain" description="Lipoyl-binding" evidence="16">
    <location>
        <begin position="653"/>
        <end position="727"/>
    </location>
</feature>
<keyword evidence="7 14" id="KW-0067">ATP-binding</keyword>
<reference evidence="21" key="2">
    <citation type="journal article" date="2023" name="BMC Genomics">
        <title>Pest status, molecular evolution, and epigenetic factors derived from the genome assembly of Frankliniella fusca, a thysanopteran phytovirus vector.</title>
        <authorList>
            <person name="Catto M.A."/>
            <person name="Labadie P.E."/>
            <person name="Jacobson A.L."/>
            <person name="Kennedy G.G."/>
            <person name="Srinivasan R."/>
            <person name="Hunt B.G."/>
        </authorList>
    </citation>
    <scope>NUCLEOTIDE SEQUENCE</scope>
    <source>
        <strain evidence="21">PL_HMW_Pooled</strain>
    </source>
</reference>
<dbReference type="InterPro" id="IPR013815">
    <property type="entry name" value="ATP_grasp_subdomain_1"/>
</dbReference>
<dbReference type="PROSITE" id="PS50968">
    <property type="entry name" value="BIOTINYL_LIPOYL"/>
    <property type="match status" value="1"/>
</dbReference>
<dbReference type="Gene3D" id="3.30.1490.20">
    <property type="entry name" value="ATP-grasp fold, A domain"/>
    <property type="match status" value="1"/>
</dbReference>
<accession>A0AAE1HWK3</accession>
<feature type="domain" description="CoA carboxyltransferase C-terminal" evidence="20">
    <location>
        <begin position="1809"/>
        <end position="2126"/>
    </location>
</feature>
<keyword evidence="9" id="KW-0275">Fatty acid biosynthesis</keyword>
<dbReference type="FunFam" id="3.30.1490.20:FF:000003">
    <property type="entry name" value="acetyl-CoA carboxylase isoform X1"/>
    <property type="match status" value="1"/>
</dbReference>
<feature type="region of interest" description="Disordered" evidence="15">
    <location>
        <begin position="1161"/>
        <end position="1183"/>
    </location>
</feature>
<dbReference type="Pfam" id="PF01039">
    <property type="entry name" value="Carboxyl_trans"/>
    <property type="match status" value="1"/>
</dbReference>
<feature type="compositionally biased region" description="Polar residues" evidence="15">
    <location>
        <begin position="1168"/>
        <end position="1177"/>
    </location>
</feature>
<dbReference type="GO" id="GO:0004075">
    <property type="term" value="F:biotin carboxylase activity"/>
    <property type="evidence" value="ECO:0007669"/>
    <property type="project" value="UniProtKB-EC"/>
</dbReference>
<comment type="caution">
    <text evidence="21">The sequence shown here is derived from an EMBL/GenBank/DDBJ whole genome shotgun (WGS) entry which is preliminary data.</text>
</comment>
<dbReference type="InterPro" id="IPR011762">
    <property type="entry name" value="COA_CT_N"/>
</dbReference>
<evidence type="ECO:0000256" key="7">
    <source>
        <dbReference type="ARBA" id="ARBA00022840"/>
    </source>
</evidence>
<dbReference type="PANTHER" id="PTHR45728">
    <property type="entry name" value="ACETYL-COA CARBOXYLASE, ISOFORM A"/>
    <property type="match status" value="1"/>
</dbReference>
<keyword evidence="11" id="KW-0511">Multifunctional enzyme</keyword>
<dbReference type="GO" id="GO:0046872">
    <property type="term" value="F:metal ion binding"/>
    <property type="evidence" value="ECO:0007669"/>
    <property type="project" value="InterPro"/>
</dbReference>
<evidence type="ECO:0000313" key="21">
    <source>
        <dbReference type="EMBL" id="KAK3928826.1"/>
    </source>
</evidence>
<evidence type="ECO:0000256" key="10">
    <source>
        <dbReference type="ARBA" id="ARBA00023267"/>
    </source>
</evidence>
<dbReference type="InterPro" id="IPR005479">
    <property type="entry name" value="CPAse_ATP-bd"/>
</dbReference>
<dbReference type="FunFam" id="3.90.226.10:FF:000010">
    <property type="entry name" value="acetyl-CoA carboxylase isoform X2"/>
    <property type="match status" value="1"/>
</dbReference>
<evidence type="ECO:0000256" key="15">
    <source>
        <dbReference type="SAM" id="MobiDB-lite"/>
    </source>
</evidence>
<evidence type="ECO:0000256" key="2">
    <source>
        <dbReference type="ARBA" id="ARBA00004956"/>
    </source>
</evidence>
<dbReference type="Gene3D" id="3.30.470.20">
    <property type="entry name" value="ATP-grasp fold, B domain"/>
    <property type="match status" value="1"/>
</dbReference>
<dbReference type="InterPro" id="IPR000089">
    <property type="entry name" value="Biotin_lipoyl"/>
</dbReference>
<dbReference type="InterPro" id="IPR049076">
    <property type="entry name" value="ACCA"/>
</dbReference>
<dbReference type="FunFam" id="2.40.50.100:FF:000005">
    <property type="entry name" value="Acetyl-CoA carboxylase 1"/>
    <property type="match status" value="1"/>
</dbReference>
<comment type="catalytic activity">
    <reaction evidence="13">
        <text>N(6)-biotinyl-L-lysyl-[protein] + hydrogencarbonate + ATP = N(6)-carboxybiotinyl-L-lysyl-[protein] + ADP + phosphate + H(+)</text>
        <dbReference type="Rhea" id="RHEA:13501"/>
        <dbReference type="Rhea" id="RHEA-COMP:10505"/>
        <dbReference type="Rhea" id="RHEA-COMP:10506"/>
        <dbReference type="ChEBI" id="CHEBI:15378"/>
        <dbReference type="ChEBI" id="CHEBI:17544"/>
        <dbReference type="ChEBI" id="CHEBI:30616"/>
        <dbReference type="ChEBI" id="CHEBI:43474"/>
        <dbReference type="ChEBI" id="CHEBI:83144"/>
        <dbReference type="ChEBI" id="CHEBI:83145"/>
        <dbReference type="ChEBI" id="CHEBI:456216"/>
        <dbReference type="EC" id="6.3.4.14"/>
    </reaction>
</comment>
<evidence type="ECO:0000256" key="1">
    <source>
        <dbReference type="ARBA" id="ARBA00001953"/>
    </source>
</evidence>
<dbReference type="Gene3D" id="2.40.460.10">
    <property type="entry name" value="Biotin dependent carboxylase carboxyltransferase"/>
    <property type="match status" value="1"/>
</dbReference>
<dbReference type="InterPro" id="IPR005481">
    <property type="entry name" value="BC-like_N"/>
</dbReference>
<dbReference type="EMBL" id="JAHWGI010001356">
    <property type="protein sequence ID" value="KAK3928826.1"/>
    <property type="molecule type" value="Genomic_DNA"/>
</dbReference>
<dbReference type="InterPro" id="IPR016185">
    <property type="entry name" value="PreATP-grasp_dom_sf"/>
</dbReference>
<evidence type="ECO:0000256" key="12">
    <source>
        <dbReference type="ARBA" id="ARBA00048065"/>
    </source>
</evidence>
<keyword evidence="3" id="KW-0444">Lipid biosynthesis</keyword>
<feature type="domain" description="Biotin carboxylation" evidence="18">
    <location>
        <begin position="33"/>
        <end position="529"/>
    </location>
</feature>
<dbReference type="SUPFAM" id="SSF52096">
    <property type="entry name" value="ClpP/crotonase"/>
    <property type="match status" value="2"/>
</dbReference>
<dbReference type="GO" id="GO:0003989">
    <property type="term" value="F:acetyl-CoA carboxylase activity"/>
    <property type="evidence" value="ECO:0007669"/>
    <property type="project" value="UniProtKB-EC"/>
</dbReference>
<dbReference type="FunFam" id="3.30.470.20:FF:000005">
    <property type="entry name" value="Acetyl-CoA carboxylase 1"/>
    <property type="match status" value="1"/>
</dbReference>
<keyword evidence="10" id="KW-0092">Biotin</keyword>
<dbReference type="PROSITE" id="PS50979">
    <property type="entry name" value="BC"/>
    <property type="match status" value="1"/>
</dbReference>
<dbReference type="InterPro" id="IPR034733">
    <property type="entry name" value="AcCoA_carboxyl_beta"/>
</dbReference>
<feature type="domain" description="ATP-grasp" evidence="17">
    <location>
        <begin position="186"/>
        <end position="377"/>
    </location>
</feature>
<dbReference type="Pfam" id="PF00364">
    <property type="entry name" value="Biotin_lipoyl"/>
    <property type="match status" value="1"/>
</dbReference>
<dbReference type="Pfam" id="PF00289">
    <property type="entry name" value="Biotin_carb_N"/>
    <property type="match status" value="1"/>
</dbReference>
<dbReference type="PROSITE" id="PS00867">
    <property type="entry name" value="CPSASE_2"/>
    <property type="match status" value="1"/>
</dbReference>
<evidence type="ECO:0000259" key="16">
    <source>
        <dbReference type="PROSITE" id="PS50968"/>
    </source>
</evidence>